<dbReference type="PANTHER" id="PTHR32347:SF23">
    <property type="entry name" value="BLL5650 PROTEIN"/>
    <property type="match status" value="1"/>
</dbReference>
<comment type="caution">
    <text evidence="4">The sequence shown here is derived from an EMBL/GenBank/DDBJ whole genome shotgun (WGS) entry which is preliminary data.</text>
</comment>
<dbReference type="InterPro" id="IPR050465">
    <property type="entry name" value="UPF0194_transport"/>
</dbReference>
<keyword evidence="5" id="KW-1185">Reference proteome</keyword>
<dbReference type="SUPFAM" id="SSF55781">
    <property type="entry name" value="GAF domain-like"/>
    <property type="match status" value="1"/>
</dbReference>
<evidence type="ECO:0000256" key="2">
    <source>
        <dbReference type="ARBA" id="ARBA00023054"/>
    </source>
</evidence>
<feature type="domain" description="GAF" evidence="3">
    <location>
        <begin position="184"/>
        <end position="331"/>
    </location>
</feature>
<dbReference type="RefSeq" id="WP_201170513.1">
    <property type="nucleotide sequence ID" value="NZ_JAEPWM010000003.1"/>
</dbReference>
<dbReference type="AlphaFoldDB" id="A0A934TTU1"/>
<dbReference type="PANTHER" id="PTHR32347">
    <property type="entry name" value="EFFLUX SYSTEM COMPONENT YKNX-RELATED"/>
    <property type="match status" value="1"/>
</dbReference>
<dbReference type="InterPro" id="IPR029016">
    <property type="entry name" value="GAF-like_dom_sf"/>
</dbReference>
<dbReference type="Proteomes" id="UP000630528">
    <property type="component" value="Unassembled WGS sequence"/>
</dbReference>
<reference evidence="4" key="2">
    <citation type="submission" date="2021-01" db="EMBL/GenBank/DDBJ databases">
        <authorList>
            <person name="Kang M."/>
        </authorList>
    </citation>
    <scope>NUCLEOTIDE SEQUENCE</scope>
    <source>
        <strain evidence="4">KACC 17527</strain>
    </source>
</reference>
<reference evidence="4" key="1">
    <citation type="journal article" date="2012" name="J. Microbiol. Biotechnol.">
        <title>Ramlibacter ginsenosidimutans sp. nov., with ginsenoside-converting activity.</title>
        <authorList>
            <person name="Wang L."/>
            <person name="An D.S."/>
            <person name="Kim S.G."/>
            <person name="Jin F.X."/>
            <person name="Kim S.C."/>
            <person name="Lee S.T."/>
            <person name="Im W.T."/>
        </authorList>
    </citation>
    <scope>NUCLEOTIDE SEQUENCE</scope>
    <source>
        <strain evidence="4">KACC 17527</strain>
    </source>
</reference>
<organism evidence="4 5">
    <name type="scientific">Ramlibacter ginsenosidimutans</name>
    <dbReference type="NCBI Taxonomy" id="502333"/>
    <lineage>
        <taxon>Bacteria</taxon>
        <taxon>Pseudomonadati</taxon>
        <taxon>Pseudomonadota</taxon>
        <taxon>Betaproteobacteria</taxon>
        <taxon>Burkholderiales</taxon>
        <taxon>Comamonadaceae</taxon>
        <taxon>Ramlibacter</taxon>
    </lineage>
</organism>
<protein>
    <submittedName>
        <fullName evidence="4">HlyD family efflux transporter periplasmic adaptor subunit</fullName>
    </submittedName>
</protein>
<evidence type="ECO:0000259" key="3">
    <source>
        <dbReference type="SMART" id="SM00065"/>
    </source>
</evidence>
<dbReference type="InterPro" id="IPR058647">
    <property type="entry name" value="BSH_CzcB-like"/>
</dbReference>
<dbReference type="GO" id="GO:0030313">
    <property type="term" value="C:cell envelope"/>
    <property type="evidence" value="ECO:0007669"/>
    <property type="project" value="UniProtKB-SubCell"/>
</dbReference>
<dbReference type="SUPFAM" id="SSF111369">
    <property type="entry name" value="HlyD-like secretion proteins"/>
    <property type="match status" value="1"/>
</dbReference>
<dbReference type="SMART" id="SM00065">
    <property type="entry name" value="GAF"/>
    <property type="match status" value="1"/>
</dbReference>
<dbReference type="Gene3D" id="2.40.50.100">
    <property type="match status" value="1"/>
</dbReference>
<dbReference type="Gene3D" id="3.30.450.40">
    <property type="match status" value="1"/>
</dbReference>
<dbReference type="InterPro" id="IPR003018">
    <property type="entry name" value="GAF"/>
</dbReference>
<sequence>MSGASIYSLADSTHARQESAQWARFAAPASTAEFCNSWLALLCAQVDRAQGGLVLLGPGDDGSYSPVATWPDASHNLVHLGPTAQAALQQRRGVVQEGTVPATAAAALMIGYPIEVEGALHGAVVLELKPRPESEVQRVLRQLHWGSAWLVDQFRQRNVLTERQRAERLALATQAVATALQEQALRASALAVANELAARLGCERVAIGFSRHDSCVVEAISHTASFDPRSDFVRLLAEAMDEVLDLDQAQVHPPLLADAVGGLAQAALSSARGEAAVLSVPLLDDRVPVGVLVLERKRERPFDAQEFALAETLGQLLGPVFALKQREQRSAWQRTTIAAREATQALFGPRHPGLKLVTALVLVAAVVLGFATWPYRVSAKVVVEGAVQRAVAAPFQGFVGESFVRAGDTVRAGQMLARLDDRDLKLERVRWASEAEQMQRRYRQAAAAQERSAMTVAAAQEQQALAQLGLVEERLERAILRAPFEGVVVTGDLSQLLGSPVEQGKVLFEVAPLDAYRVVLHVDERDVAELQPGQRGQIALAGMPFDRLAFTVRQVTPISTAQEGRNFFRVEAQLDQAPPRLRPGMEGIGKVEVGKRKLLWIWTHPLIEWLQLTTWRWMG</sequence>
<evidence type="ECO:0000313" key="5">
    <source>
        <dbReference type="Proteomes" id="UP000630528"/>
    </source>
</evidence>
<gene>
    <name evidence="4" type="ORF">JJB11_11165</name>
</gene>
<keyword evidence="2" id="KW-0175">Coiled coil</keyword>
<dbReference type="Gene3D" id="2.40.30.170">
    <property type="match status" value="1"/>
</dbReference>
<proteinExistence type="predicted"/>
<name>A0A934TTU1_9BURK</name>
<comment type="subcellular location">
    <subcellularLocation>
        <location evidence="1">Cell envelope</location>
    </subcellularLocation>
</comment>
<accession>A0A934TTU1</accession>
<evidence type="ECO:0000313" key="4">
    <source>
        <dbReference type="EMBL" id="MBK6006652.1"/>
    </source>
</evidence>
<dbReference type="Pfam" id="PF01590">
    <property type="entry name" value="GAF"/>
    <property type="match status" value="1"/>
</dbReference>
<dbReference type="EMBL" id="JAEPWM010000003">
    <property type="protein sequence ID" value="MBK6006652.1"/>
    <property type="molecule type" value="Genomic_DNA"/>
</dbReference>
<dbReference type="Pfam" id="PF25973">
    <property type="entry name" value="BSH_CzcB"/>
    <property type="match status" value="1"/>
</dbReference>
<evidence type="ECO:0000256" key="1">
    <source>
        <dbReference type="ARBA" id="ARBA00004196"/>
    </source>
</evidence>